<dbReference type="Proteomes" id="UP001162501">
    <property type="component" value="Chromosome 7"/>
</dbReference>
<dbReference type="EMBL" id="OX596091">
    <property type="protein sequence ID" value="CAN0556124.1"/>
    <property type="molecule type" value="Genomic_DNA"/>
</dbReference>
<evidence type="ECO:0000313" key="2">
    <source>
        <dbReference type="Proteomes" id="UP001162501"/>
    </source>
</evidence>
<protein>
    <submittedName>
        <fullName evidence="1">Uncharacterized protein</fullName>
    </submittedName>
</protein>
<accession>A0AC60A4V0</accession>
<name>A0AC60A4V0_RANTA</name>
<gene>
    <name evidence="1" type="ORF">MRATA1EN22A_LOCUS26926</name>
</gene>
<reference evidence="1" key="2">
    <citation type="submission" date="2025-03" db="EMBL/GenBank/DDBJ databases">
        <authorList>
            <consortium name="ELIXIR-Norway"/>
            <consortium name="Elixir Norway"/>
        </authorList>
    </citation>
    <scope>NUCLEOTIDE SEQUENCE</scope>
</reference>
<organism evidence="1 2">
    <name type="scientific">Rangifer tarandus platyrhynchus</name>
    <name type="common">Svalbard reindeer</name>
    <dbReference type="NCBI Taxonomy" id="3082113"/>
    <lineage>
        <taxon>Eukaryota</taxon>
        <taxon>Metazoa</taxon>
        <taxon>Chordata</taxon>
        <taxon>Craniata</taxon>
        <taxon>Vertebrata</taxon>
        <taxon>Euteleostomi</taxon>
        <taxon>Mammalia</taxon>
        <taxon>Eutheria</taxon>
        <taxon>Laurasiatheria</taxon>
        <taxon>Artiodactyla</taxon>
        <taxon>Ruminantia</taxon>
        <taxon>Pecora</taxon>
        <taxon>Cervidae</taxon>
        <taxon>Odocoileinae</taxon>
        <taxon>Rangifer</taxon>
    </lineage>
</organism>
<evidence type="ECO:0000313" key="1">
    <source>
        <dbReference type="EMBL" id="CAN0556124.1"/>
    </source>
</evidence>
<reference evidence="1" key="1">
    <citation type="submission" date="2023-05" db="EMBL/GenBank/DDBJ databases">
        <authorList>
            <consortium name="ELIXIR-Norway"/>
        </authorList>
    </citation>
    <scope>NUCLEOTIDE SEQUENCE</scope>
</reference>
<sequence>MQVRVWRGASREPRSALPGPSRGSGPETGCEPHPVGGAQSGAPSRPFCLALTPPATAWLAAGRGTRGDPPGGGSTRLLASDTLPLPPPPPPRLVLPAVGLGQNLRPKRMGAVAETRRAPRAERGCACGLRPRRGAGRRGGSSPGRAGGDRGGPWQAQPLSAQHPPTRCPVLHPLRTLILTGPPIPVSPAVFSTSLPQLHRIRPPPNFAHSVPRHSKPHLPHTVSRHGLLSREERTARQGSRASQTLSSTGPSRPPSRPGKGAPGPLFPPPGATAQVPPGPCRRPHHL</sequence>
<proteinExistence type="predicted"/>